<evidence type="ECO:0000313" key="4">
    <source>
        <dbReference type="Proteomes" id="UP000002613"/>
    </source>
</evidence>
<gene>
    <name evidence="3" type="ordered locus">Ferp_0556</name>
</gene>
<dbReference type="OrthoDB" id="89947at2157"/>
<feature type="compositionally biased region" description="Basic and acidic residues" evidence="1">
    <location>
        <begin position="21"/>
        <end position="38"/>
    </location>
</feature>
<feature type="domain" description="C2H2-type" evidence="2">
    <location>
        <begin position="41"/>
        <end position="63"/>
    </location>
</feature>
<dbReference type="Proteomes" id="UP000002613">
    <property type="component" value="Chromosome"/>
</dbReference>
<dbReference type="SMART" id="SM00355">
    <property type="entry name" value="ZnF_C2H2"/>
    <property type="match status" value="2"/>
</dbReference>
<dbReference type="eggNOG" id="arCOG07930">
    <property type="taxonomic scope" value="Archaea"/>
</dbReference>
<dbReference type="KEGG" id="fpl:Ferp_0556"/>
<feature type="region of interest" description="Disordered" evidence="1">
    <location>
        <begin position="1"/>
        <end position="38"/>
    </location>
</feature>
<dbReference type="GeneID" id="8778057"/>
<dbReference type="InterPro" id="IPR013087">
    <property type="entry name" value="Znf_C2H2_type"/>
</dbReference>
<dbReference type="STRING" id="589924.Ferp_0556"/>
<dbReference type="EMBL" id="CP001899">
    <property type="protein sequence ID" value="ADC64729.1"/>
    <property type="molecule type" value="Genomic_DNA"/>
</dbReference>
<dbReference type="RefSeq" id="WP_012965075.1">
    <property type="nucleotide sequence ID" value="NC_013849.1"/>
</dbReference>
<dbReference type="PaxDb" id="589924-Ferp_0556"/>
<reference evidence="3 4" key="2">
    <citation type="journal article" date="2011" name="Stand. Genomic Sci.">
        <title>Complete genome sequence of Ferroglobus placidus AEDII12DO.</title>
        <authorList>
            <person name="Anderson I."/>
            <person name="Risso C."/>
            <person name="Holmes D."/>
            <person name="Lucas S."/>
            <person name="Copeland A."/>
            <person name="Lapidus A."/>
            <person name="Cheng J.F."/>
            <person name="Bruce D."/>
            <person name="Goodwin L."/>
            <person name="Pitluck S."/>
            <person name="Saunders E."/>
            <person name="Brettin T."/>
            <person name="Detter J.C."/>
            <person name="Han C."/>
            <person name="Tapia R."/>
            <person name="Larimer F."/>
            <person name="Land M."/>
            <person name="Hauser L."/>
            <person name="Woyke T."/>
            <person name="Lovley D."/>
            <person name="Kyrpides N."/>
            <person name="Ivanova N."/>
        </authorList>
    </citation>
    <scope>NUCLEOTIDE SEQUENCE [LARGE SCALE GENOMIC DNA]</scope>
    <source>
        <strain evidence="4">DSM 10642 / AEDII12DO</strain>
    </source>
</reference>
<dbReference type="HOGENOM" id="CLU_2067706_0_0_2"/>
<evidence type="ECO:0000256" key="1">
    <source>
        <dbReference type="SAM" id="MobiDB-lite"/>
    </source>
</evidence>
<name>D3S396_FERPA</name>
<evidence type="ECO:0000313" key="3">
    <source>
        <dbReference type="EMBL" id="ADC64729.1"/>
    </source>
</evidence>
<protein>
    <submittedName>
        <fullName evidence="3">Zinc finger C2H2-type domain protein</fullName>
    </submittedName>
</protein>
<evidence type="ECO:0000259" key="2">
    <source>
        <dbReference type="SMART" id="SM00355"/>
    </source>
</evidence>
<organism evidence="3 4">
    <name type="scientific">Ferroglobus placidus (strain DSM 10642 / AEDII12DO)</name>
    <dbReference type="NCBI Taxonomy" id="589924"/>
    <lineage>
        <taxon>Archaea</taxon>
        <taxon>Methanobacteriati</taxon>
        <taxon>Methanobacteriota</taxon>
        <taxon>Archaeoglobi</taxon>
        <taxon>Archaeoglobales</taxon>
        <taxon>Archaeoglobaceae</taxon>
        <taxon>Ferroglobus</taxon>
    </lineage>
</organism>
<dbReference type="Gene3D" id="3.30.160.60">
    <property type="entry name" value="Classic Zinc Finger"/>
    <property type="match status" value="1"/>
</dbReference>
<accession>D3S396</accession>
<feature type="domain" description="C2H2-type" evidence="2">
    <location>
        <begin position="66"/>
        <end position="90"/>
    </location>
</feature>
<proteinExistence type="predicted"/>
<reference evidence="4" key="1">
    <citation type="submission" date="2010-02" db="EMBL/GenBank/DDBJ databases">
        <title>Complete sequence of Ferroglobus placidus DSM 10642.</title>
        <authorList>
            <consortium name="US DOE Joint Genome Institute"/>
            <person name="Lucas S."/>
            <person name="Copeland A."/>
            <person name="Lapidus A."/>
            <person name="Cheng J.-F."/>
            <person name="Bruce D."/>
            <person name="Goodwin L."/>
            <person name="Pitluck S."/>
            <person name="Saunders E."/>
            <person name="Brettin T."/>
            <person name="Detter J.C."/>
            <person name="Han C."/>
            <person name="Tapia R."/>
            <person name="Larimer F."/>
            <person name="Land M."/>
            <person name="Hauser L."/>
            <person name="Kyrpides N."/>
            <person name="Ivanova N."/>
            <person name="Holmes D."/>
            <person name="Lovley D."/>
            <person name="Kyrpides N."/>
            <person name="Anderson I.J."/>
            <person name="Woyke T."/>
        </authorList>
    </citation>
    <scope>NUCLEOTIDE SEQUENCE [LARGE SCALE GENOMIC DNA]</scope>
    <source>
        <strain evidence="4">DSM 10642 / AEDII12DO</strain>
    </source>
</reference>
<sequence>MSVLKDVLSRESCSTPFPEPEPEHEHGCEKSETGEKSETTLKCPFCEYRASNLAKLKSHILRHDLSICPVCGKKFKRLLSHVAGMRDEKHQELYALIGHYGKGNRDRLRELRGRFLEK</sequence>
<dbReference type="AlphaFoldDB" id="D3S396"/>
<keyword evidence="4" id="KW-1185">Reference proteome</keyword>